<proteinExistence type="inferred from homology"/>
<dbReference type="HOGENOM" id="CLU_013687_0_0_0"/>
<evidence type="ECO:0000256" key="4">
    <source>
        <dbReference type="RuleBase" id="RU362116"/>
    </source>
</evidence>
<dbReference type="PROSITE" id="PS00588">
    <property type="entry name" value="FLAGELLA_BB_ROD"/>
    <property type="match status" value="1"/>
</dbReference>
<dbReference type="EMBL" id="CP018099">
    <property type="protein sequence ID" value="APF18245.1"/>
    <property type="molecule type" value="Genomic_DNA"/>
</dbReference>
<gene>
    <name evidence="8" type="primary">flgG</name>
    <name evidence="8" type="ORF">Cabys_1496</name>
    <name evidence="9" type="ORF">Calab_2660</name>
</gene>
<comment type="similarity">
    <text evidence="2 4">Belongs to the flagella basal body rod proteins family.</text>
</comment>
<dbReference type="InterPro" id="IPR010930">
    <property type="entry name" value="Flg_bb/hook_C_dom"/>
</dbReference>
<dbReference type="PANTHER" id="PTHR30435:SF19">
    <property type="entry name" value="FLAGELLAR BASAL-BODY ROD PROTEIN FLGG"/>
    <property type="match status" value="1"/>
</dbReference>
<dbReference type="EMBL" id="CM001402">
    <property type="protein sequence ID" value="EHO42270.1"/>
    <property type="molecule type" value="Genomic_DNA"/>
</dbReference>
<feature type="domain" description="Flagellar basal body rod protein N-terminal" evidence="5">
    <location>
        <begin position="14"/>
        <end position="35"/>
    </location>
</feature>
<dbReference type="PaxDb" id="880073-Calab_2660"/>
<evidence type="ECO:0000259" key="7">
    <source>
        <dbReference type="Pfam" id="PF22692"/>
    </source>
</evidence>
<evidence type="ECO:0000256" key="3">
    <source>
        <dbReference type="ARBA" id="ARBA00023143"/>
    </source>
</evidence>
<evidence type="ECO:0000313" key="11">
    <source>
        <dbReference type="Proteomes" id="UP000183868"/>
    </source>
</evidence>
<evidence type="ECO:0000313" key="9">
    <source>
        <dbReference type="EMBL" id="EHO42270.1"/>
    </source>
</evidence>
<dbReference type="Proteomes" id="UP000004671">
    <property type="component" value="Chromosome"/>
</dbReference>
<dbReference type="NCBIfam" id="TIGR03506">
    <property type="entry name" value="FlgEFG_subfam"/>
    <property type="match status" value="1"/>
</dbReference>
<dbReference type="NCBIfam" id="TIGR02490">
    <property type="entry name" value="flgF"/>
    <property type="match status" value="1"/>
</dbReference>
<dbReference type="GO" id="GO:0071978">
    <property type="term" value="P:bacterial-type flagellum-dependent swarming motility"/>
    <property type="evidence" value="ECO:0007669"/>
    <property type="project" value="TreeGrafter"/>
</dbReference>
<name>H1XQ19_CALAY</name>
<dbReference type="KEGG" id="caby:Cabys_1496"/>
<dbReference type="InterPro" id="IPR012836">
    <property type="entry name" value="FlgF"/>
</dbReference>
<feature type="domain" description="Flagellar hook protein FlgE/F/G-like D1" evidence="7">
    <location>
        <begin position="74"/>
        <end position="141"/>
    </location>
</feature>
<evidence type="ECO:0000313" key="8">
    <source>
        <dbReference type="EMBL" id="APF18245.1"/>
    </source>
</evidence>
<dbReference type="eggNOG" id="COG4786">
    <property type="taxonomic scope" value="Bacteria"/>
</dbReference>
<dbReference type="Pfam" id="PF06429">
    <property type="entry name" value="Flg_bbr_C"/>
    <property type="match status" value="1"/>
</dbReference>
<dbReference type="SUPFAM" id="SSF117143">
    <property type="entry name" value="Flagellar hook protein flgE"/>
    <property type="match status" value="1"/>
</dbReference>
<dbReference type="AlphaFoldDB" id="H1XQ19"/>
<dbReference type="InterPro" id="IPR019776">
    <property type="entry name" value="Flagellar_basal_body_rod_CS"/>
</dbReference>
<evidence type="ECO:0000256" key="1">
    <source>
        <dbReference type="ARBA" id="ARBA00004117"/>
    </source>
</evidence>
<dbReference type="GO" id="GO:0030694">
    <property type="term" value="C:bacterial-type flagellum basal body, rod"/>
    <property type="evidence" value="ECO:0007669"/>
    <property type="project" value="InterPro"/>
</dbReference>
<feature type="domain" description="Flagellar basal-body/hook protein C-terminal" evidence="6">
    <location>
        <begin position="187"/>
        <end position="229"/>
    </location>
</feature>
<dbReference type="InterPro" id="IPR001444">
    <property type="entry name" value="Flag_bb_rod_N"/>
</dbReference>
<comment type="subcellular location">
    <subcellularLocation>
        <location evidence="1 4">Bacterial flagellum basal body</location>
    </subcellularLocation>
</comment>
<dbReference type="Proteomes" id="UP000183868">
    <property type="component" value="Chromosome"/>
</dbReference>
<reference evidence="8 11" key="2">
    <citation type="submission" date="2016-11" db="EMBL/GenBank/DDBJ databases">
        <title>Genomic analysis of Caldithrix abyssi and proposal of a novel bacterial phylum Caldithrichaeota.</title>
        <authorList>
            <person name="Kublanov I."/>
            <person name="Sigalova O."/>
            <person name="Gavrilov S."/>
            <person name="Lebedinsky A."/>
            <person name="Ivanova N."/>
            <person name="Daum C."/>
            <person name="Reddy T."/>
            <person name="Klenk H.P."/>
            <person name="Goker M."/>
            <person name="Reva O."/>
            <person name="Miroshnichenko M."/>
            <person name="Kyprides N."/>
            <person name="Woyke T."/>
            <person name="Gelfand M."/>
        </authorList>
    </citation>
    <scope>NUCLEOTIDE SEQUENCE [LARGE SCALE GENOMIC DNA]</scope>
    <source>
        <strain evidence="8 11">LF13</strain>
    </source>
</reference>
<dbReference type="STRING" id="880073.Cabys_1496"/>
<evidence type="ECO:0000256" key="2">
    <source>
        <dbReference type="ARBA" id="ARBA00009677"/>
    </source>
</evidence>
<dbReference type="InterPro" id="IPR053967">
    <property type="entry name" value="LlgE_F_G-like_D1"/>
</dbReference>
<evidence type="ECO:0000259" key="6">
    <source>
        <dbReference type="Pfam" id="PF06429"/>
    </source>
</evidence>
<reference evidence="9 10" key="1">
    <citation type="submission" date="2011-09" db="EMBL/GenBank/DDBJ databases">
        <title>The permanent draft genome of Caldithrix abyssi DSM 13497.</title>
        <authorList>
            <consortium name="US DOE Joint Genome Institute (JGI-PGF)"/>
            <person name="Lucas S."/>
            <person name="Han J."/>
            <person name="Lapidus A."/>
            <person name="Bruce D."/>
            <person name="Goodwin L."/>
            <person name="Pitluck S."/>
            <person name="Peters L."/>
            <person name="Kyrpides N."/>
            <person name="Mavromatis K."/>
            <person name="Ivanova N."/>
            <person name="Mikhailova N."/>
            <person name="Chertkov O."/>
            <person name="Detter J.C."/>
            <person name="Tapia R."/>
            <person name="Han C."/>
            <person name="Land M."/>
            <person name="Hauser L."/>
            <person name="Markowitz V."/>
            <person name="Cheng J.-F."/>
            <person name="Hugenholtz P."/>
            <person name="Woyke T."/>
            <person name="Wu D."/>
            <person name="Spring S."/>
            <person name="Brambilla E."/>
            <person name="Klenk H.-P."/>
            <person name="Eisen J.A."/>
        </authorList>
    </citation>
    <scope>NUCLEOTIDE SEQUENCE [LARGE SCALE GENOMIC DNA]</scope>
    <source>
        <strain evidence="9 10">DSM 13497</strain>
    </source>
</reference>
<accession>H1XQ19</accession>
<dbReference type="InParanoid" id="H1XQ19"/>
<dbReference type="PANTHER" id="PTHR30435">
    <property type="entry name" value="FLAGELLAR PROTEIN"/>
    <property type="match status" value="1"/>
</dbReference>
<keyword evidence="9" id="KW-0966">Cell projection</keyword>
<keyword evidence="9" id="KW-0969">Cilium</keyword>
<dbReference type="RefSeq" id="WP_006929557.1">
    <property type="nucleotide sequence ID" value="NZ_CM001402.1"/>
</dbReference>
<sequence length="236" mass="26678" precursor="true">MKLNMTSMKQAMLGQLQQNEVIANNLANINTRGYKKDLMFFEVLKDNDTNSKARMATDFEQGALTQTNNPLDLAISGRGFFTVQTKDGVAYTRDGHFKLDGNGVLRTQQGMAVLGEGGEIVLIGEDLKPEQITITHNGEIYLGDVFIDRLLIQDFEDYSQLQKKGENVFVVDDSVQAKEVEELEVHQGFLEEANVNPAEEMIQLIEVQRQFESIQRMVRTLDETFRKAATEVGKYF</sequence>
<dbReference type="OrthoDB" id="9804559at2"/>
<keyword evidence="10" id="KW-1185">Reference proteome</keyword>
<dbReference type="Pfam" id="PF00460">
    <property type="entry name" value="Flg_bb_rod"/>
    <property type="match status" value="1"/>
</dbReference>
<dbReference type="InterPro" id="IPR037925">
    <property type="entry name" value="FlgE/F/G-like"/>
</dbReference>
<organism evidence="9 10">
    <name type="scientific">Caldithrix abyssi DSM 13497</name>
    <dbReference type="NCBI Taxonomy" id="880073"/>
    <lineage>
        <taxon>Bacteria</taxon>
        <taxon>Pseudomonadati</taxon>
        <taxon>Calditrichota</taxon>
        <taxon>Calditrichia</taxon>
        <taxon>Calditrichales</taxon>
        <taxon>Calditrichaceae</taxon>
        <taxon>Caldithrix</taxon>
    </lineage>
</organism>
<dbReference type="Pfam" id="PF22692">
    <property type="entry name" value="LlgE_F_G_D1"/>
    <property type="match status" value="1"/>
</dbReference>
<evidence type="ECO:0000259" key="5">
    <source>
        <dbReference type="Pfam" id="PF00460"/>
    </source>
</evidence>
<evidence type="ECO:0000313" key="10">
    <source>
        <dbReference type="Proteomes" id="UP000004671"/>
    </source>
</evidence>
<keyword evidence="9" id="KW-0282">Flagellum</keyword>
<dbReference type="InterPro" id="IPR020013">
    <property type="entry name" value="Flagellar_FlgE/F/G"/>
</dbReference>
<protein>
    <submittedName>
        <fullName evidence="8">Flagellar basal-body rod protein FlgG</fullName>
    </submittedName>
    <submittedName>
        <fullName evidence="9">Flagellar hook-basal body protein</fullName>
    </submittedName>
</protein>
<keyword evidence="3 4" id="KW-0975">Bacterial flagellum</keyword>